<evidence type="ECO:0000313" key="2">
    <source>
        <dbReference type="EMBL" id="AKU90067.1"/>
    </source>
</evidence>
<dbReference type="Proteomes" id="UP000055590">
    <property type="component" value="Chromosome"/>
</dbReference>
<dbReference type="EMBL" id="CP012332">
    <property type="protein sequence ID" value="AKU90067.1"/>
    <property type="molecule type" value="Genomic_DNA"/>
</dbReference>
<evidence type="ECO:0008006" key="4">
    <source>
        <dbReference type="Google" id="ProtNLM"/>
    </source>
</evidence>
<gene>
    <name evidence="2" type="ORF">AKJ08_0454</name>
</gene>
<keyword evidence="3" id="KW-1185">Reference proteome</keyword>
<name>A0A0K1P983_9BACT</name>
<organism evidence="2 3">
    <name type="scientific">Vulgatibacter incomptus</name>
    <dbReference type="NCBI Taxonomy" id="1391653"/>
    <lineage>
        <taxon>Bacteria</taxon>
        <taxon>Pseudomonadati</taxon>
        <taxon>Myxococcota</taxon>
        <taxon>Myxococcia</taxon>
        <taxon>Myxococcales</taxon>
        <taxon>Cystobacterineae</taxon>
        <taxon>Vulgatibacteraceae</taxon>
        <taxon>Vulgatibacter</taxon>
    </lineage>
</organism>
<proteinExistence type="predicted"/>
<feature type="region of interest" description="Disordered" evidence="1">
    <location>
        <begin position="36"/>
        <end position="138"/>
    </location>
</feature>
<sequence length="400" mass="43319">MRRAGQGRSRKRVWAIALAVSLFVHVGLLVLAGVRRQAPRSPPERPVEIEIVQVEPTPPPKPEGGKTTSERDEDDAGKRVASGRRGGSFAKGGRPGGGAGNRSSEGSAPQIAAEAEPSGGREGTIEVVEPEEPLPLRRDRDLELFPLPTAPSEGQEPPGQVVAVEPEGRRIEKRLEELFAEDRAVETAKNRADPYWFDLRRRLEREFSVPLDLVEDGPGNGTLGLQGAIDTYRAQAKAYANSGNPHGDGPLVPGSRRGMAQELRDELAEGVFGEPLAEAIGDRSLFSRELVTVVELEQASDGSILDVRLITKSGSPGHDQIALDHMRTDGAAAASDLGAPPAQGRRTRWAFTSSLWIVPPLPMVGCGFDAQFMPTTCVYPLKKNLKHRVRLLAIYERPTR</sequence>
<feature type="compositionally biased region" description="Gly residues" evidence="1">
    <location>
        <begin position="84"/>
        <end position="100"/>
    </location>
</feature>
<dbReference type="STRING" id="1391653.AKJ08_0454"/>
<accession>A0A0K1P983</accession>
<reference evidence="2 3" key="1">
    <citation type="submission" date="2015-08" db="EMBL/GenBank/DDBJ databases">
        <authorList>
            <person name="Babu N.S."/>
            <person name="Beckwith C.J."/>
            <person name="Beseler K.G."/>
            <person name="Brison A."/>
            <person name="Carone J.V."/>
            <person name="Caskin T.P."/>
            <person name="Diamond M."/>
            <person name="Durham M.E."/>
            <person name="Foxe J.M."/>
            <person name="Go M."/>
            <person name="Henderson B.A."/>
            <person name="Jones I.B."/>
            <person name="McGettigan J.A."/>
            <person name="Micheletti S.J."/>
            <person name="Nasrallah M.E."/>
            <person name="Ortiz D."/>
            <person name="Piller C.R."/>
            <person name="Privatt S.R."/>
            <person name="Schneider S.L."/>
            <person name="Sharp S."/>
            <person name="Smith T.C."/>
            <person name="Stanton J.D."/>
            <person name="Ullery H.E."/>
            <person name="Wilson R.J."/>
            <person name="Serrano M.G."/>
            <person name="Buck G."/>
            <person name="Lee V."/>
            <person name="Wang Y."/>
            <person name="Carvalho R."/>
            <person name="Voegtly L."/>
            <person name="Shi R."/>
            <person name="Duckworth R."/>
            <person name="Johnson A."/>
            <person name="Loviza R."/>
            <person name="Walstead R."/>
            <person name="Shah Z."/>
            <person name="Kiflezghi M."/>
            <person name="Wade K."/>
            <person name="Ball S.L."/>
            <person name="Bradley K.W."/>
            <person name="Asai D.J."/>
            <person name="Bowman C.A."/>
            <person name="Russell D.A."/>
            <person name="Pope W.H."/>
            <person name="Jacobs-Sera D."/>
            <person name="Hendrix R.W."/>
            <person name="Hatfull G.F."/>
        </authorList>
    </citation>
    <scope>NUCLEOTIDE SEQUENCE [LARGE SCALE GENOMIC DNA]</scope>
    <source>
        <strain evidence="2 3">DSM 27710</strain>
    </source>
</reference>
<evidence type="ECO:0000313" key="3">
    <source>
        <dbReference type="Proteomes" id="UP000055590"/>
    </source>
</evidence>
<protein>
    <recommendedName>
        <fullName evidence="4">Ferric siderophore transport system, periplasmic binding protein TonB</fullName>
    </recommendedName>
</protein>
<evidence type="ECO:0000256" key="1">
    <source>
        <dbReference type="SAM" id="MobiDB-lite"/>
    </source>
</evidence>
<dbReference type="KEGG" id="vin:AKJ08_0454"/>
<dbReference type="AlphaFoldDB" id="A0A0K1P983"/>